<dbReference type="RefSeq" id="WP_282584991.1">
    <property type="nucleotide sequence ID" value="NZ_JAMOIM010000006.1"/>
</dbReference>
<keyword evidence="3" id="KW-1185">Reference proteome</keyword>
<sequence length="77" mass="8280">MRVFFLSAVLVSLFGNVASAETVSNGALSLEERQQAACYNDAQRLCGDAFPDVDQVRSCMGNKKKLVSAACAAFYPK</sequence>
<feature type="chain" id="PRO_5041459660" description="Cysteine rich repeat-containing protein" evidence="1">
    <location>
        <begin position="21"/>
        <end position="77"/>
    </location>
</feature>
<evidence type="ECO:0000313" key="3">
    <source>
        <dbReference type="Proteomes" id="UP001165667"/>
    </source>
</evidence>
<protein>
    <recommendedName>
        <fullName evidence="4">Cysteine rich repeat-containing protein</fullName>
    </recommendedName>
</protein>
<feature type="signal peptide" evidence="1">
    <location>
        <begin position="1"/>
        <end position="20"/>
    </location>
</feature>
<reference evidence="2" key="1">
    <citation type="submission" date="2022-05" db="EMBL/GenBank/DDBJ databases">
        <authorList>
            <person name="Pankratov T."/>
        </authorList>
    </citation>
    <scope>NUCLEOTIDE SEQUENCE</scope>
    <source>
        <strain evidence="2">BP6-180914</strain>
    </source>
</reference>
<dbReference type="EMBL" id="JAMOIM010000006">
    <property type="protein sequence ID" value="MCW6508623.1"/>
    <property type="molecule type" value="Genomic_DNA"/>
</dbReference>
<name>A0AA41YX51_9HYPH</name>
<evidence type="ECO:0000256" key="1">
    <source>
        <dbReference type="SAM" id="SignalP"/>
    </source>
</evidence>
<evidence type="ECO:0000313" key="2">
    <source>
        <dbReference type="EMBL" id="MCW6508623.1"/>
    </source>
</evidence>
<accession>A0AA41YX51</accession>
<gene>
    <name evidence="2" type="ORF">M8523_11400</name>
</gene>
<comment type="caution">
    <text evidence="2">The sequence shown here is derived from an EMBL/GenBank/DDBJ whole genome shotgun (WGS) entry which is preliminary data.</text>
</comment>
<dbReference type="AlphaFoldDB" id="A0AA41YX51"/>
<keyword evidence="1" id="KW-0732">Signal</keyword>
<proteinExistence type="predicted"/>
<organism evidence="2 3">
    <name type="scientific">Lichenifustis flavocetrariae</name>
    <dbReference type="NCBI Taxonomy" id="2949735"/>
    <lineage>
        <taxon>Bacteria</taxon>
        <taxon>Pseudomonadati</taxon>
        <taxon>Pseudomonadota</taxon>
        <taxon>Alphaproteobacteria</taxon>
        <taxon>Hyphomicrobiales</taxon>
        <taxon>Lichenihabitantaceae</taxon>
        <taxon>Lichenifustis</taxon>
    </lineage>
</organism>
<evidence type="ECO:0008006" key="4">
    <source>
        <dbReference type="Google" id="ProtNLM"/>
    </source>
</evidence>
<dbReference type="Proteomes" id="UP001165667">
    <property type="component" value="Unassembled WGS sequence"/>
</dbReference>